<name>A0A9N7TLS2_PLEPL</name>
<dbReference type="Proteomes" id="UP001153269">
    <property type="component" value="Unassembled WGS sequence"/>
</dbReference>
<feature type="region of interest" description="Disordered" evidence="1">
    <location>
        <begin position="1"/>
        <end position="31"/>
    </location>
</feature>
<gene>
    <name evidence="2" type="ORF">PLEPLA_LOCUS1992</name>
</gene>
<protein>
    <submittedName>
        <fullName evidence="2">Uncharacterized protein</fullName>
    </submittedName>
</protein>
<dbReference type="AlphaFoldDB" id="A0A9N7TLS2"/>
<proteinExistence type="predicted"/>
<keyword evidence="3" id="KW-1185">Reference proteome</keyword>
<comment type="caution">
    <text evidence="2">The sequence shown here is derived from an EMBL/GenBank/DDBJ whole genome shotgun (WGS) entry which is preliminary data.</text>
</comment>
<reference evidence="2" key="1">
    <citation type="submission" date="2020-03" db="EMBL/GenBank/DDBJ databases">
        <authorList>
            <person name="Weist P."/>
        </authorList>
    </citation>
    <scope>NUCLEOTIDE SEQUENCE</scope>
</reference>
<organism evidence="2 3">
    <name type="scientific">Pleuronectes platessa</name>
    <name type="common">European plaice</name>
    <dbReference type="NCBI Taxonomy" id="8262"/>
    <lineage>
        <taxon>Eukaryota</taxon>
        <taxon>Metazoa</taxon>
        <taxon>Chordata</taxon>
        <taxon>Craniata</taxon>
        <taxon>Vertebrata</taxon>
        <taxon>Euteleostomi</taxon>
        <taxon>Actinopterygii</taxon>
        <taxon>Neopterygii</taxon>
        <taxon>Teleostei</taxon>
        <taxon>Neoteleostei</taxon>
        <taxon>Acanthomorphata</taxon>
        <taxon>Carangaria</taxon>
        <taxon>Pleuronectiformes</taxon>
        <taxon>Pleuronectoidei</taxon>
        <taxon>Pleuronectidae</taxon>
        <taxon>Pleuronectes</taxon>
    </lineage>
</organism>
<evidence type="ECO:0000313" key="3">
    <source>
        <dbReference type="Proteomes" id="UP001153269"/>
    </source>
</evidence>
<evidence type="ECO:0000313" key="2">
    <source>
        <dbReference type="EMBL" id="CAB1414284.1"/>
    </source>
</evidence>
<evidence type="ECO:0000256" key="1">
    <source>
        <dbReference type="SAM" id="MobiDB-lite"/>
    </source>
</evidence>
<dbReference type="EMBL" id="CADEAL010000096">
    <property type="protein sequence ID" value="CAB1414284.1"/>
    <property type="molecule type" value="Genomic_DNA"/>
</dbReference>
<sequence length="125" mass="13774">MEAKRYAESAGDVLAPEPEQLGNKLEQRQTRRGVFAGQRVRQTSTSGVRETAATRDVLARTSAVRTVEVKDMIDDIRVHSQCHPGPTPISTTVKKRTLEVEVPRVLQHSLLAMGCSGKTKVYSTN</sequence>
<accession>A0A9N7TLS2</accession>